<comment type="subcellular location">
    <subcellularLocation>
        <location evidence="1">Secreted</location>
    </subcellularLocation>
</comment>
<gene>
    <name evidence="7" type="primary">LOC110978870</name>
</gene>
<dbReference type="Pfam" id="PF06083">
    <property type="entry name" value="IL17"/>
    <property type="match status" value="1"/>
</dbReference>
<keyword evidence="6" id="KW-1185">Reference proteome</keyword>
<evidence type="ECO:0000256" key="4">
    <source>
        <dbReference type="ARBA" id="ARBA00022729"/>
    </source>
</evidence>
<protein>
    <submittedName>
        <fullName evidence="7">Interleukin-17F-like</fullName>
    </submittedName>
</protein>
<dbReference type="OMA" id="RSATCPW"/>
<reference evidence="7" key="1">
    <citation type="submission" date="2025-08" db="UniProtKB">
        <authorList>
            <consortium name="RefSeq"/>
        </authorList>
    </citation>
    <scope>IDENTIFICATION</scope>
</reference>
<organism evidence="6 7">
    <name type="scientific">Acanthaster planci</name>
    <name type="common">Crown-of-thorns starfish</name>
    <dbReference type="NCBI Taxonomy" id="133434"/>
    <lineage>
        <taxon>Eukaryota</taxon>
        <taxon>Metazoa</taxon>
        <taxon>Echinodermata</taxon>
        <taxon>Eleutherozoa</taxon>
        <taxon>Asterozoa</taxon>
        <taxon>Asteroidea</taxon>
        <taxon>Valvatacea</taxon>
        <taxon>Valvatida</taxon>
        <taxon>Acanthasteridae</taxon>
        <taxon>Acanthaster</taxon>
    </lineage>
</organism>
<dbReference type="SUPFAM" id="SSF57501">
    <property type="entry name" value="Cystine-knot cytokines"/>
    <property type="match status" value="1"/>
</dbReference>
<feature type="signal peptide" evidence="5">
    <location>
        <begin position="1"/>
        <end position="28"/>
    </location>
</feature>
<keyword evidence="4 5" id="KW-0732">Signal</keyword>
<dbReference type="GO" id="GO:0005125">
    <property type="term" value="F:cytokine activity"/>
    <property type="evidence" value="ECO:0007669"/>
    <property type="project" value="InterPro"/>
</dbReference>
<dbReference type="AlphaFoldDB" id="A0A8B7YBY4"/>
<evidence type="ECO:0000256" key="1">
    <source>
        <dbReference type="ARBA" id="ARBA00004613"/>
    </source>
</evidence>
<dbReference type="RefSeq" id="XP_022089885.1">
    <property type="nucleotide sequence ID" value="XM_022234193.1"/>
</dbReference>
<dbReference type="GeneID" id="110978870"/>
<evidence type="ECO:0000313" key="7">
    <source>
        <dbReference type="RefSeq" id="XP_022089885.1"/>
    </source>
</evidence>
<proteinExistence type="inferred from homology"/>
<comment type="similarity">
    <text evidence="2">Belongs to the IL-17 family.</text>
</comment>
<evidence type="ECO:0000256" key="5">
    <source>
        <dbReference type="SAM" id="SignalP"/>
    </source>
</evidence>
<dbReference type="Gene3D" id="2.10.90.10">
    <property type="entry name" value="Cystine-knot cytokines"/>
    <property type="match status" value="1"/>
</dbReference>
<keyword evidence="3" id="KW-0964">Secreted</keyword>
<dbReference type="KEGG" id="aplc:110978870"/>
<accession>A0A8B7YBY4</accession>
<dbReference type="InterPro" id="IPR029034">
    <property type="entry name" value="Cystine-knot_cytokine"/>
</dbReference>
<evidence type="ECO:0000256" key="3">
    <source>
        <dbReference type="ARBA" id="ARBA00022525"/>
    </source>
</evidence>
<evidence type="ECO:0000256" key="2">
    <source>
        <dbReference type="ARBA" id="ARBA00007236"/>
    </source>
</evidence>
<dbReference type="OrthoDB" id="10070312at2759"/>
<name>A0A8B7YBY4_ACAPL</name>
<feature type="chain" id="PRO_5034057843" evidence="5">
    <location>
        <begin position="29"/>
        <end position="180"/>
    </location>
</feature>
<sequence length="180" mass="19466">MTSSLKNVKKATLLSLLVTLLIVYGTVANPIGSSQVCPSSPLTLFGQDTSTLPQAAHQAPETNQTCPSGDRVQSHWPTSRSATCPWRYETDYDADRFPSTLTQAVCSCAQEGCLNPYTNEPEPDLECTPVMYSVPVMRRRDCVDGVADVYQDVESVTVACVCLRPVSHAIRAPGIIGLTD</sequence>
<dbReference type="Proteomes" id="UP000694845">
    <property type="component" value="Unplaced"/>
</dbReference>
<dbReference type="InterPro" id="IPR010345">
    <property type="entry name" value="IL-17_fam"/>
</dbReference>
<evidence type="ECO:0000313" key="6">
    <source>
        <dbReference type="Proteomes" id="UP000694845"/>
    </source>
</evidence>
<dbReference type="GO" id="GO:0005576">
    <property type="term" value="C:extracellular region"/>
    <property type="evidence" value="ECO:0007669"/>
    <property type="project" value="UniProtKB-SubCell"/>
</dbReference>